<dbReference type="AlphaFoldDB" id="A0A1T5ECR5"/>
<proteinExistence type="predicted"/>
<evidence type="ECO:0000313" key="1">
    <source>
        <dbReference type="EMBL" id="SKB81724.1"/>
    </source>
</evidence>
<protein>
    <submittedName>
        <fullName evidence="1">Uncharacterized protein</fullName>
    </submittedName>
</protein>
<dbReference type="OrthoDB" id="1343312at2"/>
<evidence type="ECO:0000313" key="2">
    <source>
        <dbReference type="Proteomes" id="UP000190897"/>
    </source>
</evidence>
<name>A0A1T5ECR5_9BACT</name>
<dbReference type="STRING" id="651661.SAMN05660293_02336"/>
<dbReference type="EMBL" id="FUZA01000002">
    <property type="protein sequence ID" value="SKB81724.1"/>
    <property type="molecule type" value="Genomic_DNA"/>
</dbReference>
<gene>
    <name evidence="1" type="ORF">SAMN05660293_02336</name>
</gene>
<dbReference type="InterPro" id="IPR053865">
    <property type="entry name" value="DUF6934"/>
</dbReference>
<dbReference type="Pfam" id="PF22028">
    <property type="entry name" value="DUF6934"/>
    <property type="match status" value="1"/>
</dbReference>
<sequence length="166" mass="18939">MNIKCYTTELVGKTEFRFFSEGKNGRFEMRISFEQLSHNFYNLAFGLWDTSLFAIEDSVELRNGDMDKILGTVATAVMSFLESNLSASIAASGRTLPGKYAVRTRKYQMGISRNLSELNAVYNVYGFRAVKNENNEISGTWPYGWKGEWEKFQVGSNYDAFLINLK</sequence>
<dbReference type="RefSeq" id="WP_082214819.1">
    <property type="nucleotide sequence ID" value="NZ_FUZA01000002.1"/>
</dbReference>
<keyword evidence="2" id="KW-1185">Reference proteome</keyword>
<organism evidence="1 2">
    <name type="scientific">Dyadobacter psychrophilus</name>
    <dbReference type="NCBI Taxonomy" id="651661"/>
    <lineage>
        <taxon>Bacteria</taxon>
        <taxon>Pseudomonadati</taxon>
        <taxon>Bacteroidota</taxon>
        <taxon>Cytophagia</taxon>
        <taxon>Cytophagales</taxon>
        <taxon>Spirosomataceae</taxon>
        <taxon>Dyadobacter</taxon>
    </lineage>
</organism>
<reference evidence="2" key="1">
    <citation type="submission" date="2017-02" db="EMBL/GenBank/DDBJ databases">
        <authorList>
            <person name="Varghese N."/>
            <person name="Submissions S."/>
        </authorList>
    </citation>
    <scope>NUCLEOTIDE SEQUENCE [LARGE SCALE GENOMIC DNA]</scope>
    <source>
        <strain evidence="2">DSM 22270</strain>
    </source>
</reference>
<dbReference type="Proteomes" id="UP000190897">
    <property type="component" value="Unassembled WGS sequence"/>
</dbReference>
<accession>A0A1T5ECR5</accession>